<evidence type="ECO:0000313" key="10">
    <source>
        <dbReference type="EMBL" id="KAJ8447819.1"/>
    </source>
</evidence>
<reference evidence="10" key="1">
    <citation type="submission" date="2022-04" db="EMBL/GenBank/DDBJ databases">
        <title>Carnegiea gigantea Genome sequencing and assembly v2.</title>
        <authorList>
            <person name="Copetti D."/>
            <person name="Sanderson M.J."/>
            <person name="Burquez A."/>
            <person name="Wojciechowski M.F."/>
        </authorList>
    </citation>
    <scope>NUCLEOTIDE SEQUENCE</scope>
    <source>
        <strain evidence="10">SGP5-SGP5p</strain>
        <tissue evidence="10">Aerial part</tissue>
    </source>
</reference>
<organism evidence="10 11">
    <name type="scientific">Carnegiea gigantea</name>
    <dbReference type="NCBI Taxonomy" id="171969"/>
    <lineage>
        <taxon>Eukaryota</taxon>
        <taxon>Viridiplantae</taxon>
        <taxon>Streptophyta</taxon>
        <taxon>Embryophyta</taxon>
        <taxon>Tracheophyta</taxon>
        <taxon>Spermatophyta</taxon>
        <taxon>Magnoliopsida</taxon>
        <taxon>eudicotyledons</taxon>
        <taxon>Gunneridae</taxon>
        <taxon>Pentapetalae</taxon>
        <taxon>Caryophyllales</taxon>
        <taxon>Cactineae</taxon>
        <taxon>Cactaceae</taxon>
        <taxon>Cactoideae</taxon>
        <taxon>Echinocereeae</taxon>
        <taxon>Carnegiea</taxon>
    </lineage>
</organism>
<dbReference type="AlphaFoldDB" id="A0A9Q1KRY9"/>
<dbReference type="SUPFAM" id="SSF53901">
    <property type="entry name" value="Thiolase-like"/>
    <property type="match status" value="2"/>
</dbReference>
<protein>
    <recommendedName>
        <fullName evidence="6">3-ketoacyl-CoA synthase</fullName>
        <ecNumber evidence="6">2.3.1.-</ecNumber>
    </recommendedName>
</protein>
<dbReference type="GO" id="GO:0016020">
    <property type="term" value="C:membrane"/>
    <property type="evidence" value="ECO:0007669"/>
    <property type="project" value="InterPro"/>
</dbReference>
<dbReference type="GO" id="GO:0009922">
    <property type="term" value="F:fatty acid elongase activity"/>
    <property type="evidence" value="ECO:0007669"/>
    <property type="project" value="UniProtKB-EC"/>
</dbReference>
<dbReference type="InterPro" id="IPR012392">
    <property type="entry name" value="3-ktacl-CoA_syn"/>
</dbReference>
<dbReference type="PANTHER" id="PTHR31561">
    <property type="entry name" value="3-KETOACYL-COA SYNTHASE"/>
    <property type="match status" value="1"/>
</dbReference>
<dbReference type="CDD" id="cd00831">
    <property type="entry name" value="CHS_like"/>
    <property type="match status" value="1"/>
</dbReference>
<dbReference type="InterPro" id="IPR016039">
    <property type="entry name" value="Thiolase-like"/>
</dbReference>
<evidence type="ECO:0000313" key="11">
    <source>
        <dbReference type="Proteomes" id="UP001153076"/>
    </source>
</evidence>
<keyword evidence="3 6" id="KW-0808">Transferase</keyword>
<name>A0A9Q1KRY9_9CARY</name>
<evidence type="ECO:0000256" key="3">
    <source>
        <dbReference type="ARBA" id="ARBA00022679"/>
    </source>
</evidence>
<evidence type="ECO:0000256" key="1">
    <source>
        <dbReference type="ARBA" id="ARBA00005194"/>
    </source>
</evidence>
<keyword evidence="11" id="KW-1185">Reference proteome</keyword>
<dbReference type="Proteomes" id="UP001153076">
    <property type="component" value="Unassembled WGS sequence"/>
</dbReference>
<evidence type="ECO:0000259" key="9">
    <source>
        <dbReference type="Pfam" id="PF08541"/>
    </source>
</evidence>
<evidence type="ECO:0000259" key="8">
    <source>
        <dbReference type="Pfam" id="PF08392"/>
    </source>
</evidence>
<feature type="transmembrane region" description="Helical" evidence="7">
    <location>
        <begin position="25"/>
        <end position="44"/>
    </location>
</feature>
<dbReference type="Pfam" id="PF08541">
    <property type="entry name" value="ACP_syn_III_C"/>
    <property type="match status" value="1"/>
</dbReference>
<dbReference type="EC" id="2.3.1.-" evidence="6"/>
<gene>
    <name evidence="10" type="ORF">Cgig2_015182</name>
</gene>
<dbReference type="InterPro" id="IPR013747">
    <property type="entry name" value="ACP_syn_III_C"/>
</dbReference>
<dbReference type="EMBL" id="JAKOGI010000035">
    <property type="protein sequence ID" value="KAJ8447819.1"/>
    <property type="molecule type" value="Genomic_DNA"/>
</dbReference>
<sequence>MEALLGSFHQHYCHIIETFTLFSRLNLILTAIILLFLVIAYRFWRRTHIFLVDFVCYRAPETNRAPVSSFVEHLEHHEDELTKEAIDFQKKVVLRSGIGSEAYMPKGLCIIPVNSSLKYTMEEVEMVLFHVIKVLLTKHDISPKNIDILVTNCSLTCPTPSLASMIINRFGFRSDVKSFNLSGMGCSAGMLSICLARDMLKVHRNSLALVLSTEPVCCNAYRGKVKSMMIPNCLFRVGSAAILLSNRKCDREVAKYELQHVIRTHLGVKDYAYSCIIQESDEEGKIGVSLSRSVVQVAGEVLQTNLGTLGALVLPYSEQIRFVLCILRKKIWPSKKKPATYVPNFKKAFDHFCIHAGGKAVIDAIKTYLKLNERDIEASKMTLYRFGNTSSSSTWYSLSYLEAKGRVKKGDKIVQLCFGSGFKCNSAVWKCISRAIGNDPSNAWFDRVSRFPVEVPLVSDH</sequence>
<dbReference type="Gene3D" id="3.40.47.10">
    <property type="match status" value="1"/>
</dbReference>
<keyword evidence="7" id="KW-1133">Transmembrane helix</keyword>
<comment type="pathway">
    <text evidence="1 6">Lipid metabolism; fatty acid biosynthesis.</text>
</comment>
<dbReference type="PIRSF" id="PIRSF036417">
    <property type="entry name" value="3-ktacl-CoA_syn"/>
    <property type="match status" value="1"/>
</dbReference>
<dbReference type="OrthoDB" id="329835at2759"/>
<keyword evidence="4 6" id="KW-0012">Acyltransferase</keyword>
<keyword evidence="7" id="KW-0472">Membrane</keyword>
<evidence type="ECO:0000256" key="4">
    <source>
        <dbReference type="ARBA" id="ARBA00023315"/>
    </source>
</evidence>
<evidence type="ECO:0000256" key="5">
    <source>
        <dbReference type="ARBA" id="ARBA00047375"/>
    </source>
</evidence>
<evidence type="ECO:0000256" key="6">
    <source>
        <dbReference type="PIRNR" id="PIRNR036417"/>
    </source>
</evidence>
<feature type="domain" description="FAE" evidence="8">
    <location>
        <begin position="43"/>
        <end position="330"/>
    </location>
</feature>
<accession>A0A9Q1KRY9</accession>
<evidence type="ECO:0000256" key="7">
    <source>
        <dbReference type="SAM" id="Phobius"/>
    </source>
</evidence>
<dbReference type="InterPro" id="IPR013601">
    <property type="entry name" value="FAE1_typ3_polyketide_synth"/>
</dbReference>
<dbReference type="GO" id="GO:0006633">
    <property type="term" value="P:fatty acid biosynthetic process"/>
    <property type="evidence" value="ECO:0007669"/>
    <property type="project" value="InterPro"/>
</dbReference>
<dbReference type="Pfam" id="PF08392">
    <property type="entry name" value="FAE1_CUT1_RppA"/>
    <property type="match status" value="1"/>
</dbReference>
<comment type="similarity">
    <text evidence="2 6">Belongs to the thiolase-like superfamily. Chalcone/stilbene synthases family.</text>
</comment>
<evidence type="ECO:0000256" key="2">
    <source>
        <dbReference type="ARBA" id="ARBA00005531"/>
    </source>
</evidence>
<proteinExistence type="inferred from homology"/>
<keyword evidence="7" id="KW-0812">Transmembrane</keyword>
<comment type="caution">
    <text evidence="10">The sequence shown here is derived from an EMBL/GenBank/DDBJ whole genome shotgun (WGS) entry which is preliminary data.</text>
</comment>
<comment type="catalytic activity">
    <reaction evidence="5">
        <text>a very-long-chain acyl-CoA + malonyl-CoA + H(+) = a very-long-chain 3-oxoacyl-CoA + CO2 + CoA</text>
        <dbReference type="Rhea" id="RHEA:32727"/>
        <dbReference type="ChEBI" id="CHEBI:15378"/>
        <dbReference type="ChEBI" id="CHEBI:16526"/>
        <dbReference type="ChEBI" id="CHEBI:57287"/>
        <dbReference type="ChEBI" id="CHEBI:57384"/>
        <dbReference type="ChEBI" id="CHEBI:90725"/>
        <dbReference type="ChEBI" id="CHEBI:90736"/>
        <dbReference type="EC" id="2.3.1.199"/>
    </reaction>
</comment>
<feature type="domain" description="Beta-ketoacyl-[acyl-carrier-protein] synthase III C-terminal" evidence="9">
    <location>
        <begin position="349"/>
        <end position="430"/>
    </location>
</feature>